<sequence>MAGLLESTAWRSLCLWVVVFLLATKILRISRRASYRALPPGPHGLPFLGNVLQVPTKMPWFKFTEWAQEFGQNSFAKFSASTNPNVYRISGPIFSLDMAGHRIIVLNSYKVASDLLDRRSNIYSDRPRFIVAGEILTGGLAIVFARYGPMLRKEAASATLGMLQDPASWNVQIKRASASAILSAIYGWPSLSNNDDPLLKRIHNLAERVTEGVTPGTYLVDLIPALNYLPPWAAKWKRDGLLWHQQTTEMLEGFIRDVEQRMVTEPSGMNCFVSTLVQAKNRHDLTEKELAWLAGIIFLAGAEAITETLFYFILAMLLYPDVKHKAQAEIDAVVGRDRPPTIEDVKNLPYVQSVVTETLRWRPAAPMAVPRRVDEDDYYEGYLIPKGATVITNIWAMNRDPSIFPDFDEFRPERFLDGVPEYTHSTGHATFGFGKRQVLKTEFEHGHRLTFS</sequence>
<keyword evidence="13" id="KW-0325">Glycoprotein</keyword>
<dbReference type="PRINTS" id="PR00463">
    <property type="entry name" value="EP450I"/>
</dbReference>
<evidence type="ECO:0000256" key="5">
    <source>
        <dbReference type="ARBA" id="ARBA00022617"/>
    </source>
</evidence>
<gene>
    <name evidence="15" type="ORF">CVT26_001719</name>
</gene>
<dbReference type="InterPro" id="IPR002401">
    <property type="entry name" value="Cyt_P450_E_grp-I"/>
</dbReference>
<evidence type="ECO:0000256" key="12">
    <source>
        <dbReference type="ARBA" id="ARBA00023136"/>
    </source>
</evidence>
<evidence type="ECO:0000256" key="11">
    <source>
        <dbReference type="ARBA" id="ARBA00023033"/>
    </source>
</evidence>
<dbReference type="InParanoid" id="A0A409VRB6"/>
<evidence type="ECO:0000256" key="8">
    <source>
        <dbReference type="ARBA" id="ARBA00022989"/>
    </source>
</evidence>
<dbReference type="GO" id="GO:0020037">
    <property type="term" value="F:heme binding"/>
    <property type="evidence" value="ECO:0007669"/>
    <property type="project" value="InterPro"/>
</dbReference>
<evidence type="ECO:0000256" key="2">
    <source>
        <dbReference type="ARBA" id="ARBA00004167"/>
    </source>
</evidence>
<dbReference type="GO" id="GO:0016020">
    <property type="term" value="C:membrane"/>
    <property type="evidence" value="ECO:0007669"/>
    <property type="project" value="UniProtKB-SubCell"/>
</dbReference>
<comment type="caution">
    <text evidence="15">The sequence shown here is derived from an EMBL/GenBank/DDBJ whole genome shotgun (WGS) entry which is preliminary data.</text>
</comment>
<accession>A0A409VRB6</accession>
<keyword evidence="12 14" id="KW-0472">Membrane</keyword>
<name>A0A409VRB6_9AGAR</name>
<keyword evidence="16" id="KW-1185">Reference proteome</keyword>
<dbReference type="Gene3D" id="1.10.630.10">
    <property type="entry name" value="Cytochrome P450"/>
    <property type="match status" value="1"/>
</dbReference>
<dbReference type="GO" id="GO:0004497">
    <property type="term" value="F:monooxygenase activity"/>
    <property type="evidence" value="ECO:0007669"/>
    <property type="project" value="UniProtKB-KW"/>
</dbReference>
<dbReference type="InterPro" id="IPR050364">
    <property type="entry name" value="Cytochrome_P450_fung"/>
</dbReference>
<dbReference type="AlphaFoldDB" id="A0A409VRB6"/>
<reference evidence="15 16" key="1">
    <citation type="journal article" date="2018" name="Evol. Lett.">
        <title>Horizontal gene cluster transfer increased hallucinogenic mushroom diversity.</title>
        <authorList>
            <person name="Reynolds H.T."/>
            <person name="Vijayakumar V."/>
            <person name="Gluck-Thaler E."/>
            <person name="Korotkin H.B."/>
            <person name="Matheny P.B."/>
            <person name="Slot J.C."/>
        </authorList>
    </citation>
    <scope>NUCLEOTIDE SEQUENCE [LARGE SCALE GENOMIC DNA]</scope>
    <source>
        <strain evidence="15 16">SRW20</strain>
    </source>
</reference>
<dbReference type="EMBL" id="NHYE01005587">
    <property type="protein sequence ID" value="PPQ68804.1"/>
    <property type="molecule type" value="Genomic_DNA"/>
</dbReference>
<keyword evidence="5" id="KW-0349">Heme</keyword>
<comment type="similarity">
    <text evidence="4">Belongs to the cytochrome P450 family.</text>
</comment>
<evidence type="ECO:0000256" key="9">
    <source>
        <dbReference type="ARBA" id="ARBA00023002"/>
    </source>
</evidence>
<dbReference type="SUPFAM" id="SSF48264">
    <property type="entry name" value="Cytochrome P450"/>
    <property type="match status" value="1"/>
</dbReference>
<keyword evidence="11" id="KW-0503">Monooxygenase</keyword>
<keyword evidence="6 14" id="KW-0812">Transmembrane</keyword>
<keyword evidence="10" id="KW-0408">Iron</keyword>
<organism evidence="15 16">
    <name type="scientific">Gymnopilus dilepis</name>
    <dbReference type="NCBI Taxonomy" id="231916"/>
    <lineage>
        <taxon>Eukaryota</taxon>
        <taxon>Fungi</taxon>
        <taxon>Dikarya</taxon>
        <taxon>Basidiomycota</taxon>
        <taxon>Agaricomycotina</taxon>
        <taxon>Agaricomycetes</taxon>
        <taxon>Agaricomycetidae</taxon>
        <taxon>Agaricales</taxon>
        <taxon>Agaricineae</taxon>
        <taxon>Hymenogastraceae</taxon>
        <taxon>Gymnopilus</taxon>
    </lineage>
</organism>
<dbReference type="OrthoDB" id="2789670at2759"/>
<proteinExistence type="inferred from homology"/>
<dbReference type="PANTHER" id="PTHR46300">
    <property type="entry name" value="P450, PUTATIVE (EUROFUNG)-RELATED-RELATED"/>
    <property type="match status" value="1"/>
</dbReference>
<comment type="subcellular location">
    <subcellularLocation>
        <location evidence="2">Membrane</location>
        <topology evidence="2">Single-pass membrane protein</topology>
    </subcellularLocation>
</comment>
<evidence type="ECO:0000256" key="14">
    <source>
        <dbReference type="SAM" id="Phobius"/>
    </source>
</evidence>
<dbReference type="CDD" id="cd11065">
    <property type="entry name" value="CYP64-like"/>
    <property type="match status" value="1"/>
</dbReference>
<dbReference type="InterPro" id="IPR001128">
    <property type="entry name" value="Cyt_P450"/>
</dbReference>
<dbReference type="Proteomes" id="UP000284706">
    <property type="component" value="Unassembled WGS sequence"/>
</dbReference>
<comment type="cofactor">
    <cofactor evidence="1">
        <name>heme</name>
        <dbReference type="ChEBI" id="CHEBI:30413"/>
    </cofactor>
</comment>
<dbReference type="Pfam" id="PF00067">
    <property type="entry name" value="p450"/>
    <property type="match status" value="1"/>
</dbReference>
<keyword evidence="9" id="KW-0560">Oxidoreductase</keyword>
<keyword evidence="8 14" id="KW-1133">Transmembrane helix</keyword>
<evidence type="ECO:0000313" key="15">
    <source>
        <dbReference type="EMBL" id="PPQ68804.1"/>
    </source>
</evidence>
<evidence type="ECO:0008006" key="17">
    <source>
        <dbReference type="Google" id="ProtNLM"/>
    </source>
</evidence>
<evidence type="ECO:0000256" key="1">
    <source>
        <dbReference type="ARBA" id="ARBA00001971"/>
    </source>
</evidence>
<dbReference type="PANTHER" id="PTHR46300:SF2">
    <property type="entry name" value="CYTOCHROME P450 MONOOXYGENASE ALNH-RELATED"/>
    <property type="match status" value="1"/>
</dbReference>
<comment type="pathway">
    <text evidence="3">Secondary metabolite biosynthesis.</text>
</comment>
<evidence type="ECO:0000256" key="10">
    <source>
        <dbReference type="ARBA" id="ARBA00023004"/>
    </source>
</evidence>
<dbReference type="InterPro" id="IPR036396">
    <property type="entry name" value="Cyt_P450_sf"/>
</dbReference>
<dbReference type="STRING" id="231916.A0A409VRB6"/>
<evidence type="ECO:0000256" key="13">
    <source>
        <dbReference type="ARBA" id="ARBA00023180"/>
    </source>
</evidence>
<keyword evidence="7" id="KW-0479">Metal-binding</keyword>
<evidence type="ECO:0000256" key="6">
    <source>
        <dbReference type="ARBA" id="ARBA00022692"/>
    </source>
</evidence>
<dbReference type="GO" id="GO:0005506">
    <property type="term" value="F:iron ion binding"/>
    <property type="evidence" value="ECO:0007669"/>
    <property type="project" value="InterPro"/>
</dbReference>
<evidence type="ECO:0000256" key="3">
    <source>
        <dbReference type="ARBA" id="ARBA00005179"/>
    </source>
</evidence>
<evidence type="ECO:0000256" key="4">
    <source>
        <dbReference type="ARBA" id="ARBA00010617"/>
    </source>
</evidence>
<evidence type="ECO:0000256" key="7">
    <source>
        <dbReference type="ARBA" id="ARBA00022723"/>
    </source>
</evidence>
<dbReference type="GO" id="GO:0016705">
    <property type="term" value="F:oxidoreductase activity, acting on paired donors, with incorporation or reduction of molecular oxygen"/>
    <property type="evidence" value="ECO:0007669"/>
    <property type="project" value="InterPro"/>
</dbReference>
<protein>
    <recommendedName>
        <fullName evidence="17">Cytochrome P450</fullName>
    </recommendedName>
</protein>
<evidence type="ECO:0000313" key="16">
    <source>
        <dbReference type="Proteomes" id="UP000284706"/>
    </source>
</evidence>
<feature type="transmembrane region" description="Helical" evidence="14">
    <location>
        <begin position="290"/>
        <end position="319"/>
    </location>
</feature>